<comment type="caution">
    <text evidence="8">The sequence shown here is derived from an EMBL/GenBank/DDBJ whole genome shotgun (WGS) entry which is preliminary data.</text>
</comment>
<keyword evidence="7" id="KW-0966">Cell projection</keyword>
<dbReference type="InterPro" id="IPR011990">
    <property type="entry name" value="TPR-like_helical_dom_sf"/>
</dbReference>
<evidence type="ECO:0000313" key="8">
    <source>
        <dbReference type="EMBL" id="TNV85949.1"/>
    </source>
</evidence>
<protein>
    <recommendedName>
        <fullName evidence="10">Tetratricopeptide repeat protein 30</fullName>
    </recommendedName>
</protein>
<keyword evidence="3" id="KW-0677">Repeat</keyword>
<comment type="subcellular location">
    <subcellularLocation>
        <location evidence="1">Cell projection</location>
        <location evidence="1">Cilium</location>
    </subcellularLocation>
</comment>
<accession>A0A8J8P4P1</accession>
<dbReference type="FunFam" id="1.25.40.10:FF:000186">
    <property type="entry name" value="Tetratricopeptide repeat domain 30A"/>
    <property type="match status" value="1"/>
</dbReference>
<dbReference type="InterPro" id="IPR039941">
    <property type="entry name" value="TT30"/>
</dbReference>
<dbReference type="Proteomes" id="UP000785679">
    <property type="component" value="Unassembled WGS sequence"/>
</dbReference>
<keyword evidence="9" id="KW-1185">Reference proteome</keyword>
<keyword evidence="5" id="KW-0802">TPR repeat</keyword>
<dbReference type="AlphaFoldDB" id="A0A8J8P4P1"/>
<comment type="similarity">
    <text evidence="2">Belongs to the TTC30/dfy-1/fleer family.</text>
</comment>
<dbReference type="EMBL" id="RRYP01001436">
    <property type="protein sequence ID" value="TNV85949.1"/>
    <property type="molecule type" value="Genomic_DNA"/>
</dbReference>
<evidence type="ECO:0000256" key="1">
    <source>
        <dbReference type="ARBA" id="ARBA00004138"/>
    </source>
</evidence>
<evidence type="ECO:0000256" key="6">
    <source>
        <dbReference type="ARBA" id="ARBA00023069"/>
    </source>
</evidence>
<dbReference type="OrthoDB" id="432109at2759"/>
<sequence length="646" mass="74933">MDNQFRAVPDGQYTQTIYTLIRDQKYTEVINILTYELQFSPRNRAALSLLGHCYYYIQDYAQSADMYDQLTKFFPEVDSYKLYHAQSLYKAGLYTEAQKVAQQIENPDYQDRILQLQIAIQYELEEISHAKSLISQMPPDSPEMVIAQACLLFKEEKYEEARQKFQDAMNMTGYQCDIAYNIALCYYKLKQLAPSLKHIADIIEKGVREHPELGVGSNSEGVEVKSVGNTQTLKETALIEAFNLKAAIEFQMKNIPAAREALLDMPPRNEDELDPVTLHNQALMNIENDASGGFKKLNFLLANPPFPPETFPNIILLYCKYQHYDLAADILAENTDLTYKCLSQEDFDFLENFILYQTNKDEAYRKFEDLANKHIDTLRKKTKAIQDARIARDSKAINAALQEYDAALDKYIPVLMMQAKAYWDLQNYAMVEKIFRQSAEFCSEHETWKLNVAHVFFMQENKYRDAIRYYEPFVRRQMDDLLSITAIVLANLCVSYIMTSQNADAEELMKCLEKEEERIAIEEPTRQVYHLCIVNLVIGTLYCAKGNYTFGVSRIVKSLEPFQKKLGTDTWFYAKRCMLSLIETLAKHMLVLPDSSFNELLNFLDAVEVHGKNIKTVIDPLEEHDVRKTVAYEAKLFKRMYLKLRE</sequence>
<dbReference type="PANTHER" id="PTHR20931">
    <property type="entry name" value="TETRATRICOPEPTIDE REPEAT PROTEIN 30"/>
    <property type="match status" value="1"/>
</dbReference>
<dbReference type="GO" id="GO:0120170">
    <property type="term" value="F:intraciliary transport particle B binding"/>
    <property type="evidence" value="ECO:0007669"/>
    <property type="project" value="TreeGrafter"/>
</dbReference>
<reference evidence="8" key="1">
    <citation type="submission" date="2019-06" db="EMBL/GenBank/DDBJ databases">
        <authorList>
            <person name="Zheng W."/>
        </authorList>
    </citation>
    <scope>NUCLEOTIDE SEQUENCE</scope>
    <source>
        <strain evidence="8">QDHG01</strain>
    </source>
</reference>
<evidence type="ECO:0000256" key="3">
    <source>
        <dbReference type="ARBA" id="ARBA00022737"/>
    </source>
</evidence>
<dbReference type="SMART" id="SM00028">
    <property type="entry name" value="TPR"/>
    <property type="match status" value="4"/>
</dbReference>
<evidence type="ECO:0000256" key="4">
    <source>
        <dbReference type="ARBA" id="ARBA00022794"/>
    </source>
</evidence>
<evidence type="ECO:0000256" key="5">
    <source>
        <dbReference type="ARBA" id="ARBA00022803"/>
    </source>
</evidence>
<gene>
    <name evidence="8" type="ORF">FGO68_gene386</name>
</gene>
<evidence type="ECO:0000313" key="9">
    <source>
        <dbReference type="Proteomes" id="UP000785679"/>
    </source>
</evidence>
<evidence type="ECO:0000256" key="7">
    <source>
        <dbReference type="ARBA" id="ARBA00023273"/>
    </source>
</evidence>
<dbReference type="InterPro" id="IPR019734">
    <property type="entry name" value="TPR_rpt"/>
</dbReference>
<keyword evidence="6" id="KW-0969">Cilium</keyword>
<dbReference type="GO" id="GO:0005879">
    <property type="term" value="C:axonemal microtubule"/>
    <property type="evidence" value="ECO:0007669"/>
    <property type="project" value="TreeGrafter"/>
</dbReference>
<dbReference type="PANTHER" id="PTHR20931:SF0">
    <property type="entry name" value="TETRATRICOPEPTIDE REPEAT PROTEIN 30"/>
    <property type="match status" value="1"/>
</dbReference>
<proteinExistence type="inferred from homology"/>
<name>A0A8J8P4P1_HALGN</name>
<evidence type="ECO:0008006" key="10">
    <source>
        <dbReference type="Google" id="ProtNLM"/>
    </source>
</evidence>
<dbReference type="GO" id="GO:0042073">
    <property type="term" value="P:intraciliary transport"/>
    <property type="evidence" value="ECO:0007669"/>
    <property type="project" value="TreeGrafter"/>
</dbReference>
<dbReference type="GO" id="GO:0030992">
    <property type="term" value="C:intraciliary transport particle B"/>
    <property type="evidence" value="ECO:0007669"/>
    <property type="project" value="TreeGrafter"/>
</dbReference>
<keyword evidence="4" id="KW-0970">Cilium biogenesis/degradation</keyword>
<evidence type="ECO:0000256" key="2">
    <source>
        <dbReference type="ARBA" id="ARBA00009522"/>
    </source>
</evidence>
<dbReference type="SUPFAM" id="SSF48452">
    <property type="entry name" value="TPR-like"/>
    <property type="match status" value="2"/>
</dbReference>
<organism evidence="8 9">
    <name type="scientific">Halteria grandinella</name>
    <dbReference type="NCBI Taxonomy" id="5974"/>
    <lineage>
        <taxon>Eukaryota</taxon>
        <taxon>Sar</taxon>
        <taxon>Alveolata</taxon>
        <taxon>Ciliophora</taxon>
        <taxon>Intramacronucleata</taxon>
        <taxon>Spirotrichea</taxon>
        <taxon>Stichotrichia</taxon>
        <taxon>Sporadotrichida</taxon>
        <taxon>Halteriidae</taxon>
        <taxon>Halteria</taxon>
    </lineage>
</organism>
<dbReference type="Gene3D" id="1.25.40.10">
    <property type="entry name" value="Tetratricopeptide repeat domain"/>
    <property type="match status" value="3"/>
</dbReference>